<comment type="catalytic activity">
    <reaction evidence="5">
        <text>formylthiophene + hydrogen cyanide = (2R)-2-hydroxy-2-(thiophen-2-yl)acetonitrile</text>
        <dbReference type="Rhea" id="RHEA:77455"/>
        <dbReference type="ChEBI" id="CHEBI:18407"/>
        <dbReference type="ChEBI" id="CHEBI:87301"/>
        <dbReference type="ChEBI" id="CHEBI:197332"/>
    </reaction>
</comment>
<keyword evidence="20" id="KW-0732">Signal</keyword>
<comment type="catalytic activity">
    <reaction evidence="6">
        <text>butan-2-one + hydrogen cyanide = 2-hydroxy-2-methylbutanenitrile</text>
        <dbReference type="Rhea" id="RHEA:77467"/>
        <dbReference type="ChEBI" id="CHEBI:18407"/>
        <dbReference type="ChEBI" id="CHEBI:28398"/>
        <dbReference type="ChEBI" id="CHEBI:60954"/>
    </reaction>
    <physiologicalReaction direction="right-to-left" evidence="6">
        <dbReference type="Rhea" id="RHEA:77469"/>
    </physiologicalReaction>
</comment>
<evidence type="ECO:0000256" key="7">
    <source>
        <dbReference type="ARBA" id="ARBA00051735"/>
    </source>
</evidence>
<evidence type="ECO:0000313" key="22">
    <source>
        <dbReference type="Proteomes" id="UP000694853"/>
    </source>
</evidence>
<evidence type="ECO:0000256" key="5">
    <source>
        <dbReference type="ARBA" id="ARBA00050608"/>
    </source>
</evidence>
<evidence type="ECO:0000256" key="11">
    <source>
        <dbReference type="ARBA" id="ARBA00052600"/>
    </source>
</evidence>
<evidence type="ECO:0000256" key="2">
    <source>
        <dbReference type="ARBA" id="ARBA00050241"/>
    </source>
</evidence>
<evidence type="ECO:0000256" key="13">
    <source>
        <dbReference type="ARBA" id="ARBA00052826"/>
    </source>
</evidence>
<protein>
    <recommendedName>
        <fullName evidence="16">(S)-hydroxynitrile lyase</fullName>
        <ecNumber evidence="15">4.1.2.47</ecNumber>
    </recommendedName>
    <alternativeName>
        <fullName evidence="17">2-hydroxy-2-methylpropanenitrile lyase</fullName>
    </alternativeName>
    <alternativeName>
        <fullName evidence="18">Acetone cyanohydrin lyase</fullName>
    </alternativeName>
    <alternativeName>
        <fullName evidence="19">Hydroxynitrile lyase</fullName>
    </alternativeName>
</protein>
<comment type="catalytic activity">
    <reaction evidence="11">
        <text>2,2-dimethylpropanal + hydrogen cyanide = (2S)-2-hydroxy-3,3-dimethylbutanenitrile</text>
        <dbReference type="Rhea" id="RHEA:77407"/>
        <dbReference type="ChEBI" id="CHEBI:18407"/>
        <dbReference type="ChEBI" id="CHEBI:141557"/>
        <dbReference type="ChEBI" id="CHEBI:197355"/>
    </reaction>
</comment>
<comment type="catalytic activity">
    <reaction evidence="1">
        <text>4-methoxybenzaldehyde + hydrogen cyanide = (2S)-2-hydroxy-2-(4-methoxyphenyl)acetonitrile</text>
        <dbReference type="Rhea" id="RHEA:77447"/>
        <dbReference type="ChEBI" id="CHEBI:18407"/>
        <dbReference type="ChEBI" id="CHEBI:28235"/>
        <dbReference type="ChEBI" id="CHEBI:197328"/>
    </reaction>
</comment>
<evidence type="ECO:0000256" key="14">
    <source>
        <dbReference type="ARBA" id="ARBA00060885"/>
    </source>
</evidence>
<evidence type="ECO:0000256" key="20">
    <source>
        <dbReference type="SAM" id="SignalP"/>
    </source>
</evidence>
<evidence type="ECO:0000256" key="9">
    <source>
        <dbReference type="ARBA" id="ARBA00052033"/>
    </source>
</evidence>
<feature type="domain" description="AB hydrolase-1" evidence="21">
    <location>
        <begin position="28"/>
        <end position="269"/>
    </location>
</feature>
<evidence type="ECO:0000313" key="23">
    <source>
        <dbReference type="RefSeq" id="XP_027337685.1"/>
    </source>
</evidence>
<comment type="catalytic activity">
    <reaction evidence="13">
        <text>an aromatic (S)-hydroxynitrile = an aromatic aldehyde + hydrogen cyanide</text>
        <dbReference type="Rhea" id="RHEA:54660"/>
        <dbReference type="ChEBI" id="CHEBI:18407"/>
        <dbReference type="ChEBI" id="CHEBI:33855"/>
        <dbReference type="ChEBI" id="CHEBI:138306"/>
        <dbReference type="EC" id="4.1.2.47"/>
    </reaction>
</comment>
<reference evidence="22" key="1">
    <citation type="journal article" date="2019" name="Toxins">
        <title>Detection of Abrin-Like and Prepropulchellin-Like Toxin Genes and Transcripts Using Whole Genome Sequencing and Full-Length Transcript Sequencing of Abrus precatorius.</title>
        <authorList>
            <person name="Hovde B.T."/>
            <person name="Daligault H.E."/>
            <person name="Hanschen E.R."/>
            <person name="Kunde Y.A."/>
            <person name="Johnson M.B."/>
            <person name="Starkenburg S.R."/>
            <person name="Johnson S.L."/>
        </authorList>
    </citation>
    <scope>NUCLEOTIDE SEQUENCE [LARGE SCALE GENOMIC DNA]</scope>
</reference>
<dbReference type="AlphaFoldDB" id="A0A8B8K1U1"/>
<evidence type="ECO:0000256" key="10">
    <source>
        <dbReference type="ARBA" id="ARBA00052511"/>
    </source>
</evidence>
<dbReference type="GO" id="GO:0080030">
    <property type="term" value="F:methyl indole-3-acetate esterase activity"/>
    <property type="evidence" value="ECO:0007669"/>
    <property type="project" value="TreeGrafter"/>
</dbReference>
<comment type="similarity">
    <text evidence="14">Belongs to the AB hydrolase superfamily. Hydroxynitrile lyase family.</text>
</comment>
<keyword evidence="22" id="KW-1185">Reference proteome</keyword>
<dbReference type="EC" id="4.1.2.47" evidence="15"/>
<accession>A0A8B8K1U1</accession>
<dbReference type="GO" id="GO:0080031">
    <property type="term" value="F:methyl salicylate esterase activity"/>
    <property type="evidence" value="ECO:0007669"/>
    <property type="project" value="TreeGrafter"/>
</dbReference>
<reference evidence="23" key="2">
    <citation type="submission" date="2025-08" db="UniProtKB">
        <authorList>
            <consortium name="RefSeq"/>
        </authorList>
    </citation>
    <scope>IDENTIFICATION</scope>
    <source>
        <tissue evidence="23">Young leaves</tissue>
    </source>
</reference>
<dbReference type="Pfam" id="PF12697">
    <property type="entry name" value="Abhydrolase_6"/>
    <property type="match status" value="1"/>
</dbReference>
<dbReference type="GO" id="GO:0047606">
    <property type="term" value="F:(S)-hydroxynitrile lyase activity"/>
    <property type="evidence" value="ECO:0007669"/>
    <property type="project" value="UniProtKB-EC"/>
</dbReference>
<comment type="catalytic activity">
    <reaction evidence="4">
        <text>benzaldehyde + hydrogen cyanide = (S)-mandelonitrile</text>
        <dbReference type="Rhea" id="RHEA:77427"/>
        <dbReference type="ChEBI" id="CHEBI:17169"/>
        <dbReference type="ChEBI" id="CHEBI:18407"/>
        <dbReference type="ChEBI" id="CHEBI:36941"/>
    </reaction>
</comment>
<name>A0A8B8K1U1_ABRPR</name>
<evidence type="ECO:0000256" key="1">
    <source>
        <dbReference type="ARBA" id="ARBA00050104"/>
    </source>
</evidence>
<comment type="catalytic activity">
    <reaction evidence="12">
        <text>cyclohexanecarbaldehyde + hydrogen cyanide = (2S)-2-cyclohexyl-2-hydroxyacetonitrile</text>
        <dbReference type="Rhea" id="RHEA:77423"/>
        <dbReference type="ChEBI" id="CHEBI:18407"/>
        <dbReference type="ChEBI" id="CHEBI:197359"/>
        <dbReference type="ChEBI" id="CHEBI:197360"/>
    </reaction>
</comment>
<dbReference type="Proteomes" id="UP000694853">
    <property type="component" value="Unplaced"/>
</dbReference>
<evidence type="ECO:0000256" key="4">
    <source>
        <dbReference type="ARBA" id="ARBA00050358"/>
    </source>
</evidence>
<evidence type="ECO:0000256" key="16">
    <source>
        <dbReference type="ARBA" id="ARBA00069221"/>
    </source>
</evidence>
<evidence type="ECO:0000256" key="19">
    <source>
        <dbReference type="ARBA" id="ARBA00079794"/>
    </source>
</evidence>
<comment type="catalytic activity">
    <reaction evidence="7">
        <text>a disubstituted aliphatic (S)-hydroxynitrile = a ketone + hydrogen cyanide</text>
        <dbReference type="Rhea" id="RHEA:56592"/>
        <dbReference type="ChEBI" id="CHEBI:17087"/>
        <dbReference type="ChEBI" id="CHEBI:18407"/>
        <dbReference type="ChEBI" id="CHEBI:140597"/>
        <dbReference type="EC" id="4.1.2.47"/>
    </reaction>
</comment>
<sequence>MFKRGGNVLFILVLFFLSFSICVKGKHIVLVHGAGHGAWCWYNVVTMLKSSGHNVTTLDMAASGINPEQVQEIRSISQYYEPLMTFMKSLPPKEKVILVGHSLGGISTSVAMEKFPEKISVAIFVTAFVISETLNTTVVNQELVKRAGSFLDAQTFFSDGPNKPPTSLLFGPKLLASKLYQLSPSQDLTLALSLVRPQSFFNDDEALSKETAVTKQRNGMVPKVYIISKRDKFIREDSQMWIIERSGPYAEVKVIKDSDHMVMFSQPKKLSSHILKIAYRY</sequence>
<proteinExistence type="inferred from homology"/>
<evidence type="ECO:0000256" key="18">
    <source>
        <dbReference type="ARBA" id="ARBA00078291"/>
    </source>
</evidence>
<organism evidence="22 23">
    <name type="scientific">Abrus precatorius</name>
    <name type="common">Indian licorice</name>
    <name type="synonym">Glycine abrus</name>
    <dbReference type="NCBI Taxonomy" id="3816"/>
    <lineage>
        <taxon>Eukaryota</taxon>
        <taxon>Viridiplantae</taxon>
        <taxon>Streptophyta</taxon>
        <taxon>Embryophyta</taxon>
        <taxon>Tracheophyta</taxon>
        <taxon>Spermatophyta</taxon>
        <taxon>Magnoliopsida</taxon>
        <taxon>eudicotyledons</taxon>
        <taxon>Gunneridae</taxon>
        <taxon>Pentapetalae</taxon>
        <taxon>rosids</taxon>
        <taxon>fabids</taxon>
        <taxon>Fabales</taxon>
        <taxon>Fabaceae</taxon>
        <taxon>Papilionoideae</taxon>
        <taxon>50 kb inversion clade</taxon>
        <taxon>NPAAA clade</taxon>
        <taxon>indigoferoid/millettioid clade</taxon>
        <taxon>Abreae</taxon>
        <taxon>Abrus</taxon>
    </lineage>
</organism>
<dbReference type="GO" id="GO:0009694">
    <property type="term" value="P:jasmonic acid metabolic process"/>
    <property type="evidence" value="ECO:0007669"/>
    <property type="project" value="TreeGrafter"/>
</dbReference>
<dbReference type="GO" id="GO:0009696">
    <property type="term" value="P:salicylic acid metabolic process"/>
    <property type="evidence" value="ECO:0007669"/>
    <property type="project" value="TreeGrafter"/>
</dbReference>
<comment type="catalytic activity">
    <reaction evidence="10">
        <text>3-formylthiophene + hydrogen cyanide = (2S)-2-hydroxy-2-(thiophen-3-yl)acetonitrile</text>
        <dbReference type="Rhea" id="RHEA:77459"/>
        <dbReference type="ChEBI" id="CHEBI:18407"/>
        <dbReference type="ChEBI" id="CHEBI:87611"/>
        <dbReference type="ChEBI" id="CHEBI:197333"/>
    </reaction>
</comment>
<dbReference type="Gene3D" id="3.40.50.1820">
    <property type="entry name" value="alpha/beta hydrolase"/>
    <property type="match status" value="1"/>
</dbReference>
<evidence type="ECO:0000256" key="8">
    <source>
        <dbReference type="ARBA" id="ARBA00051977"/>
    </source>
</evidence>
<dbReference type="RefSeq" id="XP_027337685.1">
    <property type="nucleotide sequence ID" value="XM_027481884.1"/>
</dbReference>
<dbReference type="GO" id="GO:0080032">
    <property type="term" value="F:methyl jasmonate esterase activity"/>
    <property type="evidence" value="ECO:0007669"/>
    <property type="project" value="TreeGrafter"/>
</dbReference>
<feature type="chain" id="PRO_5034325707" description="(S)-hydroxynitrile lyase" evidence="20">
    <location>
        <begin position="26"/>
        <end position="281"/>
    </location>
</feature>
<dbReference type="KEGG" id="aprc:113851418"/>
<comment type="catalytic activity">
    <reaction evidence="8">
        <text>acrolein + hydrogen cyanide = (2S)-2-hydroxybut-3-enenitrile</text>
        <dbReference type="Rhea" id="RHEA:77411"/>
        <dbReference type="ChEBI" id="CHEBI:15368"/>
        <dbReference type="ChEBI" id="CHEBI:18407"/>
        <dbReference type="ChEBI" id="CHEBI:197356"/>
    </reaction>
</comment>
<dbReference type="SUPFAM" id="SSF53474">
    <property type="entry name" value="alpha/beta-Hydrolases"/>
    <property type="match status" value="1"/>
</dbReference>
<dbReference type="InterPro" id="IPR029058">
    <property type="entry name" value="AB_hydrolase_fold"/>
</dbReference>
<comment type="catalytic activity">
    <reaction evidence="2">
        <text>a monosubstituted aliphatic (S)-hydroxynitrile = an aldehyde + hydrogen cyanide</text>
        <dbReference type="Rhea" id="RHEA:56588"/>
        <dbReference type="ChEBI" id="CHEBI:17478"/>
        <dbReference type="ChEBI" id="CHEBI:18407"/>
        <dbReference type="ChEBI" id="CHEBI:140596"/>
        <dbReference type="EC" id="4.1.2.47"/>
    </reaction>
</comment>
<dbReference type="GeneID" id="113851418"/>
<dbReference type="FunFam" id="3.40.50.1820:FF:000051">
    <property type="entry name" value="(S)-hydroxynitrile lyase"/>
    <property type="match status" value="1"/>
</dbReference>
<evidence type="ECO:0000259" key="21">
    <source>
        <dbReference type="Pfam" id="PF12697"/>
    </source>
</evidence>
<dbReference type="InterPro" id="IPR000073">
    <property type="entry name" value="AB_hydrolase_1"/>
</dbReference>
<evidence type="ECO:0000256" key="12">
    <source>
        <dbReference type="ARBA" id="ARBA00052609"/>
    </source>
</evidence>
<evidence type="ECO:0000256" key="17">
    <source>
        <dbReference type="ARBA" id="ARBA00076040"/>
    </source>
</evidence>
<evidence type="ECO:0000256" key="3">
    <source>
        <dbReference type="ARBA" id="ARBA00050262"/>
    </source>
</evidence>
<dbReference type="InterPro" id="IPR045889">
    <property type="entry name" value="MES/HNL"/>
</dbReference>
<dbReference type="OrthoDB" id="408373at2759"/>
<comment type="catalytic activity">
    <reaction evidence="3">
        <text>2-hydroxy-2-methylpropanenitrile = acetone + hydrogen cyanide</text>
        <dbReference type="Rhea" id="RHEA:11932"/>
        <dbReference type="ChEBI" id="CHEBI:15347"/>
        <dbReference type="ChEBI" id="CHEBI:15348"/>
        <dbReference type="ChEBI" id="CHEBI:18407"/>
    </reaction>
    <physiologicalReaction direction="left-to-right" evidence="3">
        <dbReference type="Rhea" id="RHEA:11933"/>
    </physiologicalReaction>
</comment>
<dbReference type="PANTHER" id="PTHR10992:SF1077">
    <property type="entry name" value="ALPHA_BETA FOLD HYDROLASE"/>
    <property type="match status" value="1"/>
</dbReference>
<comment type="catalytic activity">
    <reaction evidence="9">
        <text>2-methylpropanal + hydrogen cyanide = (2S)-2-hydroxy-3-methylbutanenitrile</text>
        <dbReference type="Rhea" id="RHEA:77403"/>
        <dbReference type="ChEBI" id="CHEBI:18407"/>
        <dbReference type="ChEBI" id="CHEBI:48943"/>
        <dbReference type="ChEBI" id="CHEBI:197354"/>
    </reaction>
</comment>
<gene>
    <name evidence="23" type="primary">LOC113851418</name>
</gene>
<feature type="signal peptide" evidence="20">
    <location>
        <begin position="1"/>
        <end position="25"/>
    </location>
</feature>
<evidence type="ECO:0000256" key="6">
    <source>
        <dbReference type="ARBA" id="ARBA00051647"/>
    </source>
</evidence>
<dbReference type="PANTHER" id="PTHR10992">
    <property type="entry name" value="METHYLESTERASE FAMILY MEMBER"/>
    <property type="match status" value="1"/>
</dbReference>
<evidence type="ECO:0000256" key="15">
    <source>
        <dbReference type="ARBA" id="ARBA00066572"/>
    </source>
</evidence>